<keyword evidence="4" id="KW-0963">Cytoplasm</keyword>
<dbReference type="GO" id="GO:1990535">
    <property type="term" value="P:neuron projection maintenance"/>
    <property type="evidence" value="ECO:0007669"/>
    <property type="project" value="TreeGrafter"/>
</dbReference>
<dbReference type="InterPro" id="IPR022083">
    <property type="entry name" value="KBP"/>
</dbReference>
<keyword evidence="5" id="KW-0206">Cytoskeleton</keyword>
<name>A0AAV6V577_9ARAC</name>
<protein>
    <recommendedName>
        <fullName evidence="3">KIF-binding protein</fullName>
    </recommendedName>
</protein>
<gene>
    <name evidence="6" type="ORF">JTE90_012349</name>
</gene>
<keyword evidence="7" id="KW-1185">Reference proteome</keyword>
<dbReference type="PANTHER" id="PTHR46321:SF1">
    <property type="entry name" value="KIF-BINDING PROTEIN"/>
    <property type="match status" value="1"/>
</dbReference>
<evidence type="ECO:0000256" key="4">
    <source>
        <dbReference type="ARBA" id="ARBA00022490"/>
    </source>
</evidence>
<dbReference type="GO" id="GO:0021952">
    <property type="term" value="P:central nervous system projection neuron axonogenesis"/>
    <property type="evidence" value="ECO:0007669"/>
    <property type="project" value="TreeGrafter"/>
</dbReference>
<dbReference type="InterPro" id="IPR011990">
    <property type="entry name" value="TPR-like_helical_dom_sf"/>
</dbReference>
<comment type="subcellular location">
    <subcellularLocation>
        <location evidence="1">Cytoplasm</location>
        <location evidence="1">Cytoskeleton</location>
    </subcellularLocation>
</comment>
<reference evidence="6 7" key="1">
    <citation type="journal article" date="2022" name="Nat. Ecol. Evol.">
        <title>A masculinizing supergene underlies an exaggerated male reproductive morph in a spider.</title>
        <authorList>
            <person name="Hendrickx F."/>
            <person name="De Corte Z."/>
            <person name="Sonet G."/>
            <person name="Van Belleghem S.M."/>
            <person name="Kostlbacher S."/>
            <person name="Vangestel C."/>
        </authorList>
    </citation>
    <scope>NUCLEOTIDE SEQUENCE [LARGE SCALE GENOMIC DNA]</scope>
    <source>
        <strain evidence="6">W744_W776</strain>
    </source>
</reference>
<evidence type="ECO:0000256" key="3">
    <source>
        <dbReference type="ARBA" id="ARBA00016840"/>
    </source>
</evidence>
<dbReference type="GO" id="GO:0005856">
    <property type="term" value="C:cytoskeleton"/>
    <property type="evidence" value="ECO:0007669"/>
    <property type="project" value="UniProtKB-SubCell"/>
</dbReference>
<proteinExistence type="inferred from homology"/>
<evidence type="ECO:0000313" key="7">
    <source>
        <dbReference type="Proteomes" id="UP000827092"/>
    </source>
</evidence>
<evidence type="ECO:0000256" key="5">
    <source>
        <dbReference type="ARBA" id="ARBA00023212"/>
    </source>
</evidence>
<comment type="caution">
    <text evidence="6">The sequence shown here is derived from an EMBL/GenBank/DDBJ whole genome shotgun (WGS) entry which is preliminary data.</text>
</comment>
<dbReference type="Gene3D" id="1.25.40.10">
    <property type="entry name" value="Tetratricopeptide repeat domain"/>
    <property type="match status" value="1"/>
</dbReference>
<evidence type="ECO:0000313" key="6">
    <source>
        <dbReference type="EMBL" id="KAG8191632.1"/>
    </source>
</evidence>
<dbReference type="EMBL" id="JAFNEN010000155">
    <property type="protein sequence ID" value="KAG8191632.1"/>
    <property type="molecule type" value="Genomic_DNA"/>
</dbReference>
<dbReference type="Pfam" id="PF12309">
    <property type="entry name" value="KBP_C"/>
    <property type="match status" value="1"/>
</dbReference>
<comment type="similarity">
    <text evidence="2">Belongs to the KIF-binding protein family.</text>
</comment>
<evidence type="ECO:0000256" key="1">
    <source>
        <dbReference type="ARBA" id="ARBA00004245"/>
    </source>
</evidence>
<dbReference type="AlphaFoldDB" id="A0AAV6V577"/>
<dbReference type="GO" id="GO:0000226">
    <property type="term" value="P:microtubule cytoskeleton organization"/>
    <property type="evidence" value="ECO:0007669"/>
    <property type="project" value="TreeGrafter"/>
</dbReference>
<dbReference type="SUPFAM" id="SSF48452">
    <property type="entry name" value="TPR-like"/>
    <property type="match status" value="1"/>
</dbReference>
<organism evidence="6 7">
    <name type="scientific">Oedothorax gibbosus</name>
    <dbReference type="NCBI Taxonomy" id="931172"/>
    <lineage>
        <taxon>Eukaryota</taxon>
        <taxon>Metazoa</taxon>
        <taxon>Ecdysozoa</taxon>
        <taxon>Arthropoda</taxon>
        <taxon>Chelicerata</taxon>
        <taxon>Arachnida</taxon>
        <taxon>Araneae</taxon>
        <taxon>Araneomorphae</taxon>
        <taxon>Entelegynae</taxon>
        <taxon>Araneoidea</taxon>
        <taxon>Linyphiidae</taxon>
        <taxon>Erigoninae</taxon>
        <taxon>Oedothorax</taxon>
    </lineage>
</organism>
<dbReference type="PANTHER" id="PTHR46321">
    <property type="entry name" value="KIF1-BINDING PROTEIN"/>
    <property type="match status" value="1"/>
</dbReference>
<accession>A0AAV6V577</accession>
<sequence>MFVSEFSVWVSSARERYLSAKKLLEAAVDDPPSEPYKSKYAAGAIFSDIKAQLENQWRSNAILQVNLVSALLNYELGMIAVETEEKTAGGHLLETCLEEIKDVKQKPECCVLALSTLNQLGVLWSERGETEKALSFLLESETLYTEYKNSNKTCPLVLDDIFLHENSEGSGWVEFEKRFTYTTYFLAQVYSHMDEIEKAAYYCRETLRRQKESGDYETLEWVRNCFTLSQLYTQKKLYQESRHLMSCAAHVLLKYELKVQEKLEGNQDTWTEVHQCKASLSRCWIKYAIAVLSDTQNDEDKDVEQFSRLLEDEAVLTIENRIPHHAKSLEDAKSLFIFAQNHVSVAQSYFTLNEHATDFAEITRDHSQLYKHLASLDPDIQRKCKMHKRRSDMLEELLGKLNPTYYLSVCRQLQFELGELCYEMIDLKSGGKCSEELTFQVGAKINILASKGIGHFLNFTSTLKDKSGKLPEVFSDDLARPALIAHFYMAKYFSRIIEGGNNRKLHNFQKMEQNYKYIVRYVERNAQHAACVEKELPVIKEMLELMPEKMLQITGSTVY</sequence>
<evidence type="ECO:0000256" key="2">
    <source>
        <dbReference type="ARBA" id="ARBA00010305"/>
    </source>
</evidence>
<dbReference type="Proteomes" id="UP000827092">
    <property type="component" value="Unassembled WGS sequence"/>
</dbReference>